<dbReference type="Proteomes" id="UP001596398">
    <property type="component" value="Unassembled WGS sequence"/>
</dbReference>
<feature type="transmembrane region" description="Helical" evidence="1">
    <location>
        <begin position="66"/>
        <end position="87"/>
    </location>
</feature>
<dbReference type="AlphaFoldDB" id="A0ABD5ZNX9"/>
<dbReference type="RefSeq" id="WP_276236140.1">
    <property type="nucleotide sequence ID" value="NZ_CP119802.1"/>
</dbReference>
<proteinExistence type="predicted"/>
<dbReference type="PANTHER" id="PTHR43471">
    <property type="entry name" value="ABC TRANSPORTER PERMEASE"/>
    <property type="match status" value="1"/>
</dbReference>
<sequence length="297" mass="31116">MTDLDPDSVRAVARKDFEDALRSRALLVVGAAFVVFFVGAAALFANQLGGGTVQGRQITSNSFLRGLSGVTRLLVPLTGAVVAYAAVVGERESGSLKLLLALPHSRLDVVVGKLLGRGAVVAVPVLLGLLAAVPAFSLAGVPLRPGDYLLFAFLTVLVGLVFVAVGLGASAAADSSRRAVVATFVPFAVFALVWGQVANRLATVAANQLSLGTRTVFEVYFLLRAANPLGAYEMVASNVGSPPVQLSFFSPPSRRTYVQQFGELPVYLTDGAFVAILLLWIVVPVALGYLAFERADL</sequence>
<keyword evidence="3" id="KW-1185">Reference proteome</keyword>
<protein>
    <submittedName>
        <fullName evidence="2">ABC transporter permease subunit</fullName>
    </submittedName>
</protein>
<dbReference type="GeneID" id="79266801"/>
<accession>A0ABD5ZNX9</accession>
<evidence type="ECO:0000313" key="3">
    <source>
        <dbReference type="Proteomes" id="UP001596398"/>
    </source>
</evidence>
<feature type="transmembrane region" description="Helical" evidence="1">
    <location>
        <begin position="272"/>
        <end position="292"/>
    </location>
</feature>
<feature type="transmembrane region" description="Helical" evidence="1">
    <location>
        <begin position="114"/>
        <end position="136"/>
    </location>
</feature>
<feature type="transmembrane region" description="Helical" evidence="1">
    <location>
        <begin position="179"/>
        <end position="197"/>
    </location>
</feature>
<feature type="transmembrane region" description="Helical" evidence="1">
    <location>
        <begin position="25"/>
        <end position="46"/>
    </location>
</feature>
<dbReference type="Pfam" id="PF12679">
    <property type="entry name" value="ABC2_membrane_2"/>
    <property type="match status" value="1"/>
</dbReference>
<comment type="caution">
    <text evidence="2">The sequence shown here is derived from an EMBL/GenBank/DDBJ whole genome shotgun (WGS) entry which is preliminary data.</text>
</comment>
<dbReference type="EMBL" id="JBHTAP010000001">
    <property type="protein sequence ID" value="MFC7235118.1"/>
    <property type="molecule type" value="Genomic_DNA"/>
</dbReference>
<dbReference type="GO" id="GO:0005886">
    <property type="term" value="C:plasma membrane"/>
    <property type="evidence" value="ECO:0007669"/>
    <property type="project" value="UniProtKB-SubCell"/>
</dbReference>
<keyword evidence="1" id="KW-0812">Transmembrane</keyword>
<dbReference type="PANTHER" id="PTHR43471:SF1">
    <property type="entry name" value="ABC TRANSPORTER PERMEASE PROTEIN NOSY-RELATED"/>
    <property type="match status" value="1"/>
</dbReference>
<name>A0ABD5ZNX9_9EURY</name>
<feature type="transmembrane region" description="Helical" evidence="1">
    <location>
        <begin position="148"/>
        <end position="167"/>
    </location>
</feature>
<gene>
    <name evidence="2" type="ORF">ACFQJ4_07290</name>
</gene>
<organism evidence="2 3">
    <name type="scientific">Halosegnis marinus</name>
    <dbReference type="NCBI Taxonomy" id="3034023"/>
    <lineage>
        <taxon>Archaea</taxon>
        <taxon>Methanobacteriati</taxon>
        <taxon>Methanobacteriota</taxon>
        <taxon>Stenosarchaea group</taxon>
        <taxon>Halobacteria</taxon>
        <taxon>Halobacteriales</taxon>
        <taxon>Natronomonadaceae</taxon>
        <taxon>Halosegnis</taxon>
    </lineage>
</organism>
<reference evidence="2 3" key="1">
    <citation type="journal article" date="2019" name="Int. J. Syst. Evol. Microbiol.">
        <title>The Global Catalogue of Microorganisms (GCM) 10K type strain sequencing project: providing services to taxonomists for standard genome sequencing and annotation.</title>
        <authorList>
            <consortium name="The Broad Institute Genomics Platform"/>
            <consortium name="The Broad Institute Genome Sequencing Center for Infectious Disease"/>
            <person name="Wu L."/>
            <person name="Ma J."/>
        </authorList>
    </citation>
    <scope>NUCLEOTIDE SEQUENCE [LARGE SCALE GENOMIC DNA]</scope>
    <source>
        <strain evidence="2 3">DT85</strain>
    </source>
</reference>
<keyword evidence="1" id="KW-0472">Membrane</keyword>
<evidence type="ECO:0000313" key="2">
    <source>
        <dbReference type="EMBL" id="MFC7235118.1"/>
    </source>
</evidence>
<evidence type="ECO:0000256" key="1">
    <source>
        <dbReference type="SAM" id="Phobius"/>
    </source>
</evidence>
<keyword evidence="1" id="KW-1133">Transmembrane helix</keyword>